<dbReference type="GO" id="GO:0003995">
    <property type="term" value="F:acyl-CoA dehydrogenase activity"/>
    <property type="evidence" value="ECO:0007669"/>
    <property type="project" value="TreeGrafter"/>
</dbReference>
<evidence type="ECO:0000313" key="8">
    <source>
        <dbReference type="EMBL" id="RFU37197.1"/>
    </source>
</evidence>
<dbReference type="OrthoDB" id="4607453at2"/>
<dbReference type="InterPro" id="IPR036250">
    <property type="entry name" value="AcylCo_DH-like_C"/>
</dbReference>
<dbReference type="Gene3D" id="1.20.140.10">
    <property type="entry name" value="Butyryl-CoA Dehydrogenase, subunit A, domain 3"/>
    <property type="match status" value="1"/>
</dbReference>
<dbReference type="Gene3D" id="1.10.540.10">
    <property type="entry name" value="Acyl-CoA dehydrogenase/oxidase, N-terminal domain"/>
    <property type="match status" value="1"/>
</dbReference>
<dbReference type="InterPro" id="IPR013786">
    <property type="entry name" value="AcylCoA_DH/ox_N"/>
</dbReference>
<dbReference type="Gene3D" id="2.40.110.10">
    <property type="entry name" value="Butyryl-CoA Dehydrogenase, subunit A, domain 2"/>
    <property type="match status" value="1"/>
</dbReference>
<feature type="domain" description="Acyl-CoA dehydrogenase/oxidase C-terminal" evidence="6">
    <location>
        <begin position="215"/>
        <end position="358"/>
    </location>
</feature>
<evidence type="ECO:0000259" key="7">
    <source>
        <dbReference type="Pfam" id="PF02771"/>
    </source>
</evidence>
<comment type="caution">
    <text evidence="8">The sequence shown here is derived from an EMBL/GenBank/DDBJ whole genome shotgun (WGS) entry which is preliminary data.</text>
</comment>
<dbReference type="InterPro" id="IPR037069">
    <property type="entry name" value="AcylCoA_DH/ox_N_sf"/>
</dbReference>
<dbReference type="Pfam" id="PF02771">
    <property type="entry name" value="Acyl-CoA_dh_N"/>
    <property type="match status" value="1"/>
</dbReference>
<dbReference type="AlphaFoldDB" id="A0A372JB28"/>
<organism evidence="8 9">
    <name type="scientific">Actinomadura logoneensis</name>
    <dbReference type="NCBI Taxonomy" id="2293572"/>
    <lineage>
        <taxon>Bacteria</taxon>
        <taxon>Bacillati</taxon>
        <taxon>Actinomycetota</taxon>
        <taxon>Actinomycetes</taxon>
        <taxon>Streptosporangiales</taxon>
        <taxon>Thermomonosporaceae</taxon>
        <taxon>Actinomadura</taxon>
    </lineage>
</organism>
<dbReference type="InterPro" id="IPR009100">
    <property type="entry name" value="AcylCoA_DH/oxidase_NM_dom_sf"/>
</dbReference>
<keyword evidence="5" id="KW-0560">Oxidoreductase</keyword>
<dbReference type="GO" id="GO:0050660">
    <property type="term" value="F:flavin adenine dinucleotide binding"/>
    <property type="evidence" value="ECO:0007669"/>
    <property type="project" value="InterPro"/>
</dbReference>
<dbReference type="Pfam" id="PF00441">
    <property type="entry name" value="Acyl-CoA_dh_1"/>
    <property type="match status" value="1"/>
</dbReference>
<gene>
    <name evidence="8" type="ORF">DZF91_34135</name>
</gene>
<keyword evidence="9" id="KW-1185">Reference proteome</keyword>
<keyword evidence="4" id="KW-0274">FAD</keyword>
<dbReference type="RefSeq" id="WP_117361163.1">
    <property type="nucleotide sequence ID" value="NZ_QURH01000997.1"/>
</dbReference>
<accession>A0A372JB28</accession>
<sequence>MRLIPTEEQRDLAAAVRSFLADRAPMSRVREIAESADEPYDRAVWARMSSELGLAGLAVPAEHGGSGAGFGEVAAVLEELGAALTPVPYLSAAVAASLLVALDAKDLLPGVAAGETVAVVAPPGEEPPVGRLVDRGEWVLEGAVEPVPDGPSADLLLVVASTGDGRRGVFAVAPDAPGLTVTPLASFDTTRPQARLGLRGVPARPLGAPDAGAAVDRALDVAAVLLAAEQLGGMRRCLDAIVEYAKLRVQFGRYVGSFQGVKHRLADMHCVLEQAESIVRYAVWAADEAPDELPEAAALAASFMGRAYFQVANDHLLLHGGIGFTWEHDAHLYYKRAKADELMLGAPRVHRARLAAVLGLT</sequence>
<comment type="cofactor">
    <cofactor evidence="1">
        <name>FAD</name>
        <dbReference type="ChEBI" id="CHEBI:57692"/>
    </cofactor>
</comment>
<dbReference type="SUPFAM" id="SSF47203">
    <property type="entry name" value="Acyl-CoA dehydrogenase C-terminal domain-like"/>
    <property type="match status" value="1"/>
</dbReference>
<dbReference type="InterPro" id="IPR009075">
    <property type="entry name" value="AcylCo_DH/oxidase_C"/>
</dbReference>
<keyword evidence="3" id="KW-0285">Flavoprotein</keyword>
<protein>
    <submittedName>
        <fullName evidence="8">Acyl-CoA dehydrogenase</fullName>
    </submittedName>
</protein>
<dbReference type="PANTHER" id="PTHR43884:SF20">
    <property type="entry name" value="ACYL-COA DEHYDROGENASE FADE28"/>
    <property type="match status" value="1"/>
</dbReference>
<name>A0A372JB28_9ACTN</name>
<dbReference type="InterPro" id="IPR046373">
    <property type="entry name" value="Acyl-CoA_Oxase/DH_mid-dom_sf"/>
</dbReference>
<reference evidence="8 9" key="1">
    <citation type="submission" date="2018-08" db="EMBL/GenBank/DDBJ databases">
        <title>Actinomadura jelena sp. nov., a novel Actinomycete isolated from soil in Chad.</title>
        <authorList>
            <person name="Shi L."/>
        </authorList>
    </citation>
    <scope>NUCLEOTIDE SEQUENCE [LARGE SCALE GENOMIC DNA]</scope>
    <source>
        <strain evidence="8 9">NEAU-G17</strain>
    </source>
</reference>
<evidence type="ECO:0000259" key="6">
    <source>
        <dbReference type="Pfam" id="PF00441"/>
    </source>
</evidence>
<dbReference type="SUPFAM" id="SSF56645">
    <property type="entry name" value="Acyl-CoA dehydrogenase NM domain-like"/>
    <property type="match status" value="1"/>
</dbReference>
<proteinExistence type="inferred from homology"/>
<evidence type="ECO:0000256" key="2">
    <source>
        <dbReference type="ARBA" id="ARBA00009347"/>
    </source>
</evidence>
<comment type="similarity">
    <text evidence="2">Belongs to the acyl-CoA dehydrogenase family.</text>
</comment>
<evidence type="ECO:0000313" key="9">
    <source>
        <dbReference type="Proteomes" id="UP000261811"/>
    </source>
</evidence>
<evidence type="ECO:0000256" key="5">
    <source>
        <dbReference type="ARBA" id="ARBA00023002"/>
    </source>
</evidence>
<dbReference type="Proteomes" id="UP000261811">
    <property type="component" value="Unassembled WGS sequence"/>
</dbReference>
<evidence type="ECO:0000256" key="4">
    <source>
        <dbReference type="ARBA" id="ARBA00022827"/>
    </source>
</evidence>
<dbReference type="PANTHER" id="PTHR43884">
    <property type="entry name" value="ACYL-COA DEHYDROGENASE"/>
    <property type="match status" value="1"/>
</dbReference>
<dbReference type="CDD" id="cd00567">
    <property type="entry name" value="ACAD"/>
    <property type="match status" value="1"/>
</dbReference>
<evidence type="ECO:0000256" key="1">
    <source>
        <dbReference type="ARBA" id="ARBA00001974"/>
    </source>
</evidence>
<feature type="domain" description="Acyl-CoA dehydrogenase/oxidase N-terminal" evidence="7">
    <location>
        <begin position="6"/>
        <end position="97"/>
    </location>
</feature>
<dbReference type="EMBL" id="QURH01000997">
    <property type="protein sequence ID" value="RFU37197.1"/>
    <property type="molecule type" value="Genomic_DNA"/>
</dbReference>
<evidence type="ECO:0000256" key="3">
    <source>
        <dbReference type="ARBA" id="ARBA00022630"/>
    </source>
</evidence>